<protein>
    <recommendedName>
        <fullName evidence="8">ABC transmembrane type-1 domain-containing protein</fullName>
    </recommendedName>
</protein>
<dbReference type="SUPFAM" id="SSF161098">
    <property type="entry name" value="MetI-like"/>
    <property type="match status" value="1"/>
</dbReference>
<reference evidence="9 10" key="1">
    <citation type="submission" date="2013-02" db="EMBL/GenBank/DDBJ databases">
        <title>The Genome Sequence of Enterococcus phoeniculicola BAA-412.</title>
        <authorList>
            <consortium name="The Broad Institute Genome Sequencing Platform"/>
            <consortium name="The Broad Institute Genome Sequencing Center for Infectious Disease"/>
            <person name="Earl A.M."/>
            <person name="Gilmore M.S."/>
            <person name="Lebreton F."/>
            <person name="Walker B."/>
            <person name="Young S.K."/>
            <person name="Zeng Q."/>
            <person name="Gargeya S."/>
            <person name="Fitzgerald M."/>
            <person name="Haas B."/>
            <person name="Abouelleil A."/>
            <person name="Alvarado L."/>
            <person name="Arachchi H.M."/>
            <person name="Berlin A.M."/>
            <person name="Chapman S.B."/>
            <person name="Dewar J."/>
            <person name="Goldberg J."/>
            <person name="Griggs A."/>
            <person name="Gujja S."/>
            <person name="Hansen M."/>
            <person name="Howarth C."/>
            <person name="Imamovic A."/>
            <person name="Larimer J."/>
            <person name="McCowan C."/>
            <person name="Murphy C."/>
            <person name="Neiman D."/>
            <person name="Pearson M."/>
            <person name="Priest M."/>
            <person name="Roberts A."/>
            <person name="Saif S."/>
            <person name="Shea T."/>
            <person name="Sisk P."/>
            <person name="Sykes S."/>
            <person name="Wortman J."/>
            <person name="Nusbaum C."/>
            <person name="Birren B."/>
        </authorList>
    </citation>
    <scope>NUCLEOTIDE SEQUENCE [LARGE SCALE GENOMIC DNA]</scope>
    <source>
        <strain evidence="9 10">ATCC BAA-412</strain>
    </source>
</reference>
<evidence type="ECO:0000256" key="1">
    <source>
        <dbReference type="ARBA" id="ARBA00004651"/>
    </source>
</evidence>
<keyword evidence="3" id="KW-1003">Cell membrane</keyword>
<dbReference type="RefSeq" id="WP_010769709.1">
    <property type="nucleotide sequence ID" value="NZ_ASWE01000001.1"/>
</dbReference>
<feature type="transmembrane region" description="Helical" evidence="7">
    <location>
        <begin position="26"/>
        <end position="49"/>
    </location>
</feature>
<comment type="caution">
    <text evidence="9">The sequence shown here is derived from an EMBL/GenBank/DDBJ whole genome shotgun (WGS) entry which is preliminary data.</text>
</comment>
<dbReference type="CDD" id="cd06261">
    <property type="entry name" value="TM_PBP2"/>
    <property type="match status" value="1"/>
</dbReference>
<dbReference type="SUPFAM" id="SSF160964">
    <property type="entry name" value="MalF N-terminal region-like"/>
    <property type="match status" value="1"/>
</dbReference>
<dbReference type="PROSITE" id="PS50928">
    <property type="entry name" value="ABC_TM1"/>
    <property type="match status" value="1"/>
</dbReference>
<evidence type="ECO:0000256" key="3">
    <source>
        <dbReference type="ARBA" id="ARBA00022475"/>
    </source>
</evidence>
<dbReference type="Gene3D" id="1.20.58.370">
    <property type="entry name" value="MalF N-terminal region-like"/>
    <property type="match status" value="1"/>
</dbReference>
<feature type="transmembrane region" description="Helical" evidence="7">
    <location>
        <begin position="226"/>
        <end position="244"/>
    </location>
</feature>
<evidence type="ECO:0000313" key="9">
    <source>
        <dbReference type="EMBL" id="EOL42722.1"/>
    </source>
</evidence>
<evidence type="ECO:0000256" key="7">
    <source>
        <dbReference type="RuleBase" id="RU363032"/>
    </source>
</evidence>
<evidence type="ECO:0000256" key="6">
    <source>
        <dbReference type="ARBA" id="ARBA00023136"/>
    </source>
</evidence>
<organism evidence="9 10">
    <name type="scientific">Enterococcus phoeniculicola ATCC BAA-412</name>
    <dbReference type="NCBI Taxonomy" id="1158610"/>
    <lineage>
        <taxon>Bacteria</taxon>
        <taxon>Bacillati</taxon>
        <taxon>Bacillota</taxon>
        <taxon>Bacilli</taxon>
        <taxon>Lactobacillales</taxon>
        <taxon>Enterococcaceae</taxon>
        <taxon>Enterococcus</taxon>
    </lineage>
</organism>
<dbReference type="PATRIC" id="fig|1158610.3.peg.3059"/>
<feature type="domain" description="ABC transmembrane type-1" evidence="8">
    <location>
        <begin position="88"/>
        <end position="298"/>
    </location>
</feature>
<dbReference type="AlphaFoldDB" id="R3W544"/>
<keyword evidence="4 7" id="KW-0812">Transmembrane</keyword>
<dbReference type="EMBL" id="AJAT01000017">
    <property type="protein sequence ID" value="EOL42722.1"/>
    <property type="molecule type" value="Genomic_DNA"/>
</dbReference>
<evidence type="ECO:0000313" key="10">
    <source>
        <dbReference type="Proteomes" id="UP000013785"/>
    </source>
</evidence>
<keyword evidence="6 7" id="KW-0472">Membrane</keyword>
<dbReference type="InterPro" id="IPR051393">
    <property type="entry name" value="ABC_transporter_permease"/>
</dbReference>
<sequence>MMQTATNYTEKSKKQKKSTQSKLKPWAYIGPHLIFFALFGLVPLVYGIYISFTQWDMTGEAVFVGLRNYQEILFNSSSTFHIQFSEGLKNTLIYVVVSVPLLIIVPLLIAIALNTKIKAAGIFQSIFYIPGLFSISAIALIWTLVFNKRLGPINNLFGSEVNWITAQPYAWIVILVVSIWWGIGGNMVIYRAALSAIPAELYEAADIDGASSVKKFFYITVPSMKFPLLYTFVMTTIGSFNIYGQPVMLTNGGPTKSTTVLMMHIRNLAFGKGQSVAGMASAMAVLLGLIMVIISAIQFILLNKDNSKG</sequence>
<name>R3W544_9ENTE</name>
<dbReference type="InterPro" id="IPR035906">
    <property type="entry name" value="MetI-like_sf"/>
</dbReference>
<dbReference type="Gene3D" id="1.10.3720.10">
    <property type="entry name" value="MetI-like"/>
    <property type="match status" value="1"/>
</dbReference>
<feature type="transmembrane region" description="Helical" evidence="7">
    <location>
        <begin position="92"/>
        <end position="113"/>
    </location>
</feature>
<feature type="transmembrane region" description="Helical" evidence="7">
    <location>
        <begin position="125"/>
        <end position="146"/>
    </location>
</feature>
<keyword evidence="5 7" id="KW-1133">Transmembrane helix</keyword>
<comment type="subcellular location">
    <subcellularLocation>
        <location evidence="1 7">Cell membrane</location>
        <topology evidence="1 7">Multi-pass membrane protein</topology>
    </subcellularLocation>
</comment>
<dbReference type="Pfam" id="PF00528">
    <property type="entry name" value="BPD_transp_1"/>
    <property type="match status" value="1"/>
</dbReference>
<dbReference type="InterPro" id="IPR035277">
    <property type="entry name" value="MalF_N"/>
</dbReference>
<proteinExistence type="inferred from homology"/>
<feature type="transmembrane region" description="Helical" evidence="7">
    <location>
        <begin position="276"/>
        <end position="302"/>
    </location>
</feature>
<dbReference type="PANTHER" id="PTHR30193:SF37">
    <property type="entry name" value="INNER MEMBRANE ABC TRANSPORTER PERMEASE PROTEIN YCJO"/>
    <property type="match status" value="1"/>
</dbReference>
<dbReference type="InterPro" id="IPR000515">
    <property type="entry name" value="MetI-like"/>
</dbReference>
<dbReference type="OrthoDB" id="9798257at2"/>
<gene>
    <name evidence="9" type="ORF">UC3_03075</name>
</gene>
<dbReference type="GO" id="GO:0005886">
    <property type="term" value="C:plasma membrane"/>
    <property type="evidence" value="ECO:0007669"/>
    <property type="project" value="UniProtKB-SubCell"/>
</dbReference>
<dbReference type="eggNOG" id="COG1175">
    <property type="taxonomic scope" value="Bacteria"/>
</dbReference>
<dbReference type="Proteomes" id="UP000013785">
    <property type="component" value="Unassembled WGS sequence"/>
</dbReference>
<evidence type="ECO:0000256" key="5">
    <source>
        <dbReference type="ARBA" id="ARBA00022989"/>
    </source>
</evidence>
<keyword evidence="2 7" id="KW-0813">Transport</keyword>
<evidence type="ECO:0000259" key="8">
    <source>
        <dbReference type="PROSITE" id="PS50928"/>
    </source>
</evidence>
<evidence type="ECO:0000256" key="2">
    <source>
        <dbReference type="ARBA" id="ARBA00022448"/>
    </source>
</evidence>
<feature type="transmembrane region" description="Helical" evidence="7">
    <location>
        <begin position="166"/>
        <end position="183"/>
    </location>
</feature>
<keyword evidence="10" id="KW-1185">Reference proteome</keyword>
<dbReference type="GO" id="GO:0055085">
    <property type="term" value="P:transmembrane transport"/>
    <property type="evidence" value="ECO:0007669"/>
    <property type="project" value="InterPro"/>
</dbReference>
<comment type="similarity">
    <text evidence="7">Belongs to the binding-protein-dependent transport system permease family.</text>
</comment>
<accession>R3W544</accession>
<dbReference type="HOGENOM" id="CLU_016047_0_2_9"/>
<evidence type="ECO:0000256" key="4">
    <source>
        <dbReference type="ARBA" id="ARBA00022692"/>
    </source>
</evidence>
<dbReference type="STRING" id="154621.RV11_GL003045"/>
<dbReference type="PANTHER" id="PTHR30193">
    <property type="entry name" value="ABC TRANSPORTER PERMEASE PROTEIN"/>
    <property type="match status" value="1"/>
</dbReference>